<reference evidence="2" key="1">
    <citation type="submission" date="2017-01" db="EMBL/GenBank/DDBJ databases">
        <authorList>
            <person name="Varghese N."/>
            <person name="Submissions S."/>
        </authorList>
    </citation>
    <scope>NUCLEOTIDE SEQUENCE [LARGE SCALE GENOMIC DNA]</scope>
    <source>
        <strain evidence="2">CGMCC 1.7737</strain>
    </source>
</reference>
<dbReference type="AlphaFoldDB" id="A0A1N7CK02"/>
<dbReference type="Proteomes" id="UP000186914">
    <property type="component" value="Unassembled WGS sequence"/>
</dbReference>
<protein>
    <submittedName>
        <fullName evidence="1">Uncharacterized protein</fullName>
    </submittedName>
</protein>
<keyword evidence="2" id="KW-1185">Reference proteome</keyword>
<organism evidence="1 2">
    <name type="scientific">Haladaptatus litoreus</name>
    <dbReference type="NCBI Taxonomy" id="553468"/>
    <lineage>
        <taxon>Archaea</taxon>
        <taxon>Methanobacteriati</taxon>
        <taxon>Methanobacteriota</taxon>
        <taxon>Stenosarchaea group</taxon>
        <taxon>Halobacteria</taxon>
        <taxon>Halobacteriales</taxon>
        <taxon>Haladaptataceae</taxon>
        <taxon>Haladaptatus</taxon>
    </lineage>
</organism>
<dbReference type="EMBL" id="FTNO01000003">
    <property type="protein sequence ID" value="SIR63890.1"/>
    <property type="molecule type" value="Genomic_DNA"/>
</dbReference>
<name>A0A1N7CK02_9EURY</name>
<accession>A0A1N7CK02</accession>
<evidence type="ECO:0000313" key="2">
    <source>
        <dbReference type="Proteomes" id="UP000186914"/>
    </source>
</evidence>
<gene>
    <name evidence="1" type="ORF">SAMN05421858_3056</name>
</gene>
<evidence type="ECO:0000313" key="1">
    <source>
        <dbReference type="EMBL" id="SIR63890.1"/>
    </source>
</evidence>
<sequence length="73" mass="8266">MKQIWEMKLTTSGPSWITHTGFSMRMRGQPERLDDTVKTGFFSPVTAEVDSIRSLIFGPNIAHSIIDPRDNDT</sequence>
<proteinExistence type="predicted"/>